<gene>
    <name evidence="1" type="ORF">SYNPS1DRAFT_31051</name>
</gene>
<evidence type="ECO:0000313" key="1">
    <source>
        <dbReference type="EMBL" id="RKP23236.1"/>
    </source>
</evidence>
<name>A0A4P9YTI3_9FUNG</name>
<protein>
    <submittedName>
        <fullName evidence="1">Uncharacterized protein</fullName>
    </submittedName>
</protein>
<sequence>MARRAFVAIVHYCCFHLSHSLFFTIMLRVANIIGKAIVYGLLVGQAIHAMSTAEDRHALLQSVSGIQRLTKPIITEDGLYAQGWYGTDSSNLKQASIVCEQKDRIYAPFQLIDYVASLPAGHKHASMKEHFYKRIIRITTFSSMHCYVLEHETTEPAHATWQSSVSLLTAPDIERIEQQAVKVVKHMRRKGYYLYEAFAHGKPPIDGDTRGSSKLTLHAAHYTSGRLVFGSLDKVYSSDMHELGDVSNVVKERNKNIISNIFFNTLGFICASAYDDDDDSINRATMALKHKYNRLVIGPAN</sequence>
<keyword evidence="2" id="KW-1185">Reference proteome</keyword>
<dbReference type="EMBL" id="KZ991186">
    <property type="protein sequence ID" value="RKP23236.1"/>
    <property type="molecule type" value="Genomic_DNA"/>
</dbReference>
<dbReference type="Proteomes" id="UP000278143">
    <property type="component" value="Unassembled WGS sequence"/>
</dbReference>
<accession>A0A4P9YTI3</accession>
<dbReference type="AlphaFoldDB" id="A0A4P9YTI3"/>
<reference evidence="2" key="1">
    <citation type="journal article" date="2018" name="Nat. Microbiol.">
        <title>Leveraging single-cell genomics to expand the fungal tree of life.</title>
        <authorList>
            <person name="Ahrendt S.R."/>
            <person name="Quandt C.A."/>
            <person name="Ciobanu D."/>
            <person name="Clum A."/>
            <person name="Salamov A."/>
            <person name="Andreopoulos B."/>
            <person name="Cheng J.F."/>
            <person name="Woyke T."/>
            <person name="Pelin A."/>
            <person name="Henrissat B."/>
            <person name="Reynolds N.K."/>
            <person name="Benny G.L."/>
            <person name="Smith M.E."/>
            <person name="James T.Y."/>
            <person name="Grigoriev I.V."/>
        </authorList>
    </citation>
    <scope>NUCLEOTIDE SEQUENCE [LARGE SCALE GENOMIC DNA]</scope>
    <source>
        <strain evidence="2">Benny S71-1</strain>
    </source>
</reference>
<proteinExistence type="predicted"/>
<dbReference type="OrthoDB" id="10670490at2759"/>
<organism evidence="1 2">
    <name type="scientific">Syncephalis pseudoplumigaleata</name>
    <dbReference type="NCBI Taxonomy" id="1712513"/>
    <lineage>
        <taxon>Eukaryota</taxon>
        <taxon>Fungi</taxon>
        <taxon>Fungi incertae sedis</taxon>
        <taxon>Zoopagomycota</taxon>
        <taxon>Zoopagomycotina</taxon>
        <taxon>Zoopagomycetes</taxon>
        <taxon>Zoopagales</taxon>
        <taxon>Piptocephalidaceae</taxon>
        <taxon>Syncephalis</taxon>
    </lineage>
</organism>
<evidence type="ECO:0000313" key="2">
    <source>
        <dbReference type="Proteomes" id="UP000278143"/>
    </source>
</evidence>